<protein>
    <submittedName>
        <fullName evidence="2">Uncharacterized protein</fullName>
    </submittedName>
</protein>
<keyword evidence="3" id="KW-1185">Reference proteome</keyword>
<dbReference type="Proteomes" id="UP001497644">
    <property type="component" value="Chromosome 13"/>
</dbReference>
<gene>
    <name evidence="2" type="ORF">LPLAT_LOCUS3783</name>
</gene>
<feature type="compositionally biased region" description="Polar residues" evidence="1">
    <location>
        <begin position="12"/>
        <end position="23"/>
    </location>
</feature>
<sequence length="161" mass="17614">MAPRHLGARETASASNVDLQQPRSSWVAVNHASNRRRGKPRALSFNSGGCTKAAHSGNVAAAPSRRSHCVKSASCFVLRGELAGQLSAMRKKKKRTRTKYEDADAALFGRELIAPTLIRKRGRLVAASSVMYGRGAVLRTDLRLQVRRTKDREGKTTMGTR</sequence>
<feature type="region of interest" description="Disordered" evidence="1">
    <location>
        <begin position="1"/>
        <end position="23"/>
    </location>
</feature>
<dbReference type="AlphaFoldDB" id="A0AAV2NCE5"/>
<evidence type="ECO:0000313" key="3">
    <source>
        <dbReference type="Proteomes" id="UP001497644"/>
    </source>
</evidence>
<organism evidence="2 3">
    <name type="scientific">Lasius platythorax</name>
    <dbReference type="NCBI Taxonomy" id="488582"/>
    <lineage>
        <taxon>Eukaryota</taxon>
        <taxon>Metazoa</taxon>
        <taxon>Ecdysozoa</taxon>
        <taxon>Arthropoda</taxon>
        <taxon>Hexapoda</taxon>
        <taxon>Insecta</taxon>
        <taxon>Pterygota</taxon>
        <taxon>Neoptera</taxon>
        <taxon>Endopterygota</taxon>
        <taxon>Hymenoptera</taxon>
        <taxon>Apocrita</taxon>
        <taxon>Aculeata</taxon>
        <taxon>Formicoidea</taxon>
        <taxon>Formicidae</taxon>
        <taxon>Formicinae</taxon>
        <taxon>Lasius</taxon>
        <taxon>Lasius</taxon>
    </lineage>
</organism>
<proteinExistence type="predicted"/>
<evidence type="ECO:0000256" key="1">
    <source>
        <dbReference type="SAM" id="MobiDB-lite"/>
    </source>
</evidence>
<evidence type="ECO:0000313" key="2">
    <source>
        <dbReference type="EMBL" id="CAL1677827.1"/>
    </source>
</evidence>
<reference evidence="2" key="1">
    <citation type="submission" date="2024-04" db="EMBL/GenBank/DDBJ databases">
        <authorList>
            <consortium name="Molecular Ecology Group"/>
        </authorList>
    </citation>
    <scope>NUCLEOTIDE SEQUENCE</scope>
</reference>
<dbReference type="EMBL" id="OZ034836">
    <property type="protein sequence ID" value="CAL1677827.1"/>
    <property type="molecule type" value="Genomic_DNA"/>
</dbReference>
<name>A0AAV2NCE5_9HYME</name>
<accession>A0AAV2NCE5</accession>